<dbReference type="Proteomes" id="UP000790377">
    <property type="component" value="Unassembled WGS sequence"/>
</dbReference>
<name>A0ACB8ABT4_9AGAM</name>
<dbReference type="EMBL" id="MU267694">
    <property type="protein sequence ID" value="KAH7910971.1"/>
    <property type="molecule type" value="Genomic_DNA"/>
</dbReference>
<proteinExistence type="predicted"/>
<gene>
    <name evidence="1" type="ORF">BJ138DRAFT_1151759</name>
</gene>
<organism evidence="1 2">
    <name type="scientific">Hygrophoropsis aurantiaca</name>
    <dbReference type="NCBI Taxonomy" id="72124"/>
    <lineage>
        <taxon>Eukaryota</taxon>
        <taxon>Fungi</taxon>
        <taxon>Dikarya</taxon>
        <taxon>Basidiomycota</taxon>
        <taxon>Agaricomycotina</taxon>
        <taxon>Agaricomycetes</taxon>
        <taxon>Agaricomycetidae</taxon>
        <taxon>Boletales</taxon>
        <taxon>Coniophorineae</taxon>
        <taxon>Hygrophoropsidaceae</taxon>
        <taxon>Hygrophoropsis</taxon>
    </lineage>
</organism>
<reference evidence="1" key="1">
    <citation type="journal article" date="2021" name="New Phytol.">
        <title>Evolutionary innovations through gain and loss of genes in the ectomycorrhizal Boletales.</title>
        <authorList>
            <person name="Wu G."/>
            <person name="Miyauchi S."/>
            <person name="Morin E."/>
            <person name="Kuo A."/>
            <person name="Drula E."/>
            <person name="Varga T."/>
            <person name="Kohler A."/>
            <person name="Feng B."/>
            <person name="Cao Y."/>
            <person name="Lipzen A."/>
            <person name="Daum C."/>
            <person name="Hundley H."/>
            <person name="Pangilinan J."/>
            <person name="Johnson J."/>
            <person name="Barry K."/>
            <person name="LaButti K."/>
            <person name="Ng V."/>
            <person name="Ahrendt S."/>
            <person name="Min B."/>
            <person name="Choi I.G."/>
            <person name="Park H."/>
            <person name="Plett J.M."/>
            <person name="Magnuson J."/>
            <person name="Spatafora J.W."/>
            <person name="Nagy L.G."/>
            <person name="Henrissat B."/>
            <person name="Grigoriev I.V."/>
            <person name="Yang Z.L."/>
            <person name="Xu J."/>
            <person name="Martin F.M."/>
        </authorList>
    </citation>
    <scope>NUCLEOTIDE SEQUENCE</scope>
    <source>
        <strain evidence="1">ATCC 28755</strain>
    </source>
</reference>
<protein>
    <submittedName>
        <fullName evidence="1">Uncharacterized protein</fullName>
    </submittedName>
</protein>
<evidence type="ECO:0000313" key="1">
    <source>
        <dbReference type="EMBL" id="KAH7910971.1"/>
    </source>
</evidence>
<comment type="caution">
    <text evidence="1">The sequence shown here is derived from an EMBL/GenBank/DDBJ whole genome shotgun (WGS) entry which is preliminary data.</text>
</comment>
<sequence>MSRSSTVSTDNDRDARKINIFGSTEPVSRWVPLTMLAVSTVALVAPVILFKRYKSGQKIQQANVPPRRGGAGPYFSLERPAHDAMPIPSALPPSLPLKARVTSEGSGEDSFNAPLYTFKAFSIATALVTTGAIVSMWGIKTLAGASDTKQFADRMRHAVLTKMPILSSRIHRPPEEDSEEQESEPSQSNTTNSPVEWNWSDAEQRLKNAFDRGGFYGWATAAVDEVEAEAHVERAKRRLVYNEPPDSRPS</sequence>
<keyword evidence="2" id="KW-1185">Reference proteome</keyword>
<evidence type="ECO:0000313" key="2">
    <source>
        <dbReference type="Proteomes" id="UP000790377"/>
    </source>
</evidence>
<accession>A0ACB8ABT4</accession>